<keyword evidence="11" id="KW-1185">Reference proteome</keyword>
<feature type="domain" description="C2H2-type" evidence="10">
    <location>
        <begin position="738"/>
        <end position="765"/>
    </location>
</feature>
<evidence type="ECO:0000256" key="4">
    <source>
        <dbReference type="ARBA" id="ARBA00022833"/>
    </source>
</evidence>
<dbReference type="Pfam" id="PF25429">
    <property type="entry name" value="zf-POGZ"/>
    <property type="match status" value="1"/>
</dbReference>
<feature type="compositionally biased region" description="Pro residues" evidence="9">
    <location>
        <begin position="1160"/>
        <end position="1172"/>
    </location>
</feature>
<feature type="region of interest" description="Disordered" evidence="9">
    <location>
        <begin position="1118"/>
        <end position="1172"/>
    </location>
</feature>
<evidence type="ECO:0000256" key="1">
    <source>
        <dbReference type="ARBA" id="ARBA00022723"/>
    </source>
</evidence>
<keyword evidence="2" id="KW-0677">Repeat</keyword>
<evidence type="ECO:0000313" key="11">
    <source>
        <dbReference type="Proteomes" id="UP001652626"/>
    </source>
</evidence>
<keyword evidence="3 7" id="KW-0863">Zinc-finger</keyword>
<feature type="compositionally biased region" description="Basic and acidic residues" evidence="9">
    <location>
        <begin position="614"/>
        <end position="625"/>
    </location>
</feature>
<feature type="compositionally biased region" description="Basic and acidic residues" evidence="9">
    <location>
        <begin position="669"/>
        <end position="681"/>
    </location>
</feature>
<dbReference type="PROSITE" id="PS50157">
    <property type="entry name" value="ZINC_FINGER_C2H2_2"/>
    <property type="match status" value="1"/>
</dbReference>
<evidence type="ECO:0000256" key="7">
    <source>
        <dbReference type="PROSITE-ProRule" id="PRU00042"/>
    </source>
</evidence>
<feature type="coiled-coil region" evidence="8">
    <location>
        <begin position="51"/>
        <end position="78"/>
    </location>
</feature>
<dbReference type="Proteomes" id="UP001652626">
    <property type="component" value="Chromosome 4"/>
</dbReference>
<proteinExistence type="inferred from homology"/>
<evidence type="ECO:0000256" key="9">
    <source>
        <dbReference type="SAM" id="MobiDB-lite"/>
    </source>
</evidence>
<feature type="compositionally biased region" description="Acidic residues" evidence="9">
    <location>
        <begin position="651"/>
        <end position="660"/>
    </location>
</feature>
<dbReference type="PANTHER" id="PTHR24388:SF90">
    <property type="entry name" value="C2H2-TYPE DOMAIN-CONTAINING PROTEIN"/>
    <property type="match status" value="1"/>
</dbReference>
<dbReference type="GeneID" id="113395843"/>
<feature type="compositionally biased region" description="Basic and acidic residues" evidence="9">
    <location>
        <begin position="1068"/>
        <end position="1086"/>
    </location>
</feature>
<dbReference type="PROSITE" id="PS00028">
    <property type="entry name" value="ZINC_FINGER_C2H2_1"/>
    <property type="match status" value="4"/>
</dbReference>
<evidence type="ECO:0000256" key="5">
    <source>
        <dbReference type="ARBA" id="ARBA00023242"/>
    </source>
</evidence>
<evidence type="ECO:0000256" key="8">
    <source>
        <dbReference type="SAM" id="Coils"/>
    </source>
</evidence>
<dbReference type="InterPro" id="IPR013087">
    <property type="entry name" value="Znf_C2H2_type"/>
</dbReference>
<keyword evidence="4" id="KW-0862">Zinc</keyword>
<evidence type="ECO:0000313" key="12">
    <source>
        <dbReference type="RefSeq" id="XP_026489338.1"/>
    </source>
</evidence>
<feature type="compositionally biased region" description="Basic and acidic residues" evidence="9">
    <location>
        <begin position="170"/>
        <end position="190"/>
    </location>
</feature>
<evidence type="ECO:0000256" key="3">
    <source>
        <dbReference type="ARBA" id="ARBA00022771"/>
    </source>
</evidence>
<feature type="compositionally biased region" description="Basic and acidic residues" evidence="9">
    <location>
        <begin position="123"/>
        <end position="132"/>
    </location>
</feature>
<comment type="similarity">
    <text evidence="6">Belongs to the snail C2H2-type zinc-finger protein family.</text>
</comment>
<dbReference type="RefSeq" id="XP_026489338.1">
    <property type="nucleotide sequence ID" value="XM_026633553.2"/>
</dbReference>
<feature type="region of interest" description="Disordered" evidence="9">
    <location>
        <begin position="1063"/>
        <end position="1104"/>
    </location>
</feature>
<dbReference type="GO" id="GO:0008270">
    <property type="term" value="F:zinc ion binding"/>
    <property type="evidence" value="ECO:0007669"/>
    <property type="project" value="UniProtKB-KW"/>
</dbReference>
<dbReference type="AlphaFoldDB" id="A0A8B8HWV4"/>
<reference evidence="12" key="1">
    <citation type="submission" date="2025-08" db="UniProtKB">
        <authorList>
            <consortium name="RefSeq"/>
        </authorList>
    </citation>
    <scope>IDENTIFICATION</scope>
    <source>
        <tissue evidence="12">Whole body</tissue>
    </source>
</reference>
<gene>
    <name evidence="12" type="primary">LOC113395843</name>
</gene>
<dbReference type="OrthoDB" id="10032537at2759"/>
<evidence type="ECO:0000256" key="2">
    <source>
        <dbReference type="ARBA" id="ARBA00022737"/>
    </source>
</evidence>
<feature type="compositionally biased region" description="Basic and acidic residues" evidence="9">
    <location>
        <begin position="1126"/>
        <end position="1150"/>
    </location>
</feature>
<dbReference type="CTD" id="36685"/>
<dbReference type="InterPro" id="IPR050527">
    <property type="entry name" value="Snail/Krueppel_Znf"/>
</dbReference>
<dbReference type="PANTHER" id="PTHR24388">
    <property type="entry name" value="ZINC FINGER PROTEIN"/>
    <property type="match status" value="1"/>
</dbReference>
<feature type="compositionally biased region" description="Basic residues" evidence="9">
    <location>
        <begin position="160"/>
        <end position="169"/>
    </location>
</feature>
<organism evidence="11 12">
    <name type="scientific">Vanessa tameamea</name>
    <name type="common">Kamehameha butterfly</name>
    <dbReference type="NCBI Taxonomy" id="334116"/>
    <lineage>
        <taxon>Eukaryota</taxon>
        <taxon>Metazoa</taxon>
        <taxon>Ecdysozoa</taxon>
        <taxon>Arthropoda</taxon>
        <taxon>Hexapoda</taxon>
        <taxon>Insecta</taxon>
        <taxon>Pterygota</taxon>
        <taxon>Neoptera</taxon>
        <taxon>Endopterygota</taxon>
        <taxon>Lepidoptera</taxon>
        <taxon>Glossata</taxon>
        <taxon>Ditrysia</taxon>
        <taxon>Papilionoidea</taxon>
        <taxon>Nymphalidae</taxon>
        <taxon>Nymphalinae</taxon>
        <taxon>Vanessa</taxon>
    </lineage>
</organism>
<sequence>MKLKKLKADNEEPAPPVPPQAEIIEADLYKRSYFGPDVPTLELECWEEELSEAQLQAYKNADEEYKSIQNKLDVIVKDTGGEIVYNGDQFTAYQLLGKQPVLKDLERQSADIIRSRSRSLSICKEKEKENKGRRGRPRKNREEDRDYSPSSDRAKSPELRHKKKKKDKDKKKDDKKRDDDKEVTKTKDKTLAPSNVHSVVTNVRPSEATAVGGLLTGSATKTTAIVDLTKDDGNKNVADSREVSFNKLQGKTFPSLVVVARPYLRSKESPPSADRAALDSKVKSVLIHTPMKFTEWLIQQGLVRSEQWCAVHAGNKLKLGMYSDVSKFPYSGGYVWISECCPTRFVSVFSSSIFEGATFPPSVLLKLIYHWACQTNVQNVVQWVKVDNLYVKGLFTWLRAVCTSAIHHHMGLLGGQGKKVEVGVISLGTTSHDGTQRQVKVEVLGVLDPVEKLIRLRAVEPLAEYEKNYKKRFQKILEPLTNWVHPSSVILTDLTVDKGTLVSMGFKTVHQSTSHSDQPMKYSNANIMEYLRRIVPRMFQNTLSLLSRQIIQQFLDELVWREKFGVSPGQAFDNIVAHIAEQTKMEAKDPITIRLNKIASNPFKNWKYPSKKKDKTEEPEPEVRSKRGRKKKEPSPSPPPKKRKKEKTAYVEDDDDEEEVPLALRRTKIKQEKTKEKEETPTPRGRRKTVRSYVDDDLDDVPLKNIKKEIKPEETVSLERFYFGQTKEGDTENEAIAVECPLCHEQFTESAPLAEHLFAHAVPPPAGAAADAPQCAFCLARFPSRDELDAHLKISHPVDTKSPDLFTYACLICEVRFAAVLTLAAHMQKAHAPRELPYACGSCAYRASAHRAALQHRAARHARARALHCPHCLKVIPIYADGHELTSNVLVYIDHLKQHQDKELEVRCNRCVLKFVHLGQLKEHQIRDHKPVDDVIPLCSEEHLINQPKNKARPPVKDSTSHAISDTYEQTTLVLPDGFLCRECDTPLDSDKHFLGRTKCSKCPYATSCYRGMLRHSGYCAGPFSLEVAPRRAATRLYCVCGYATDIGTDMLTHLLATHHTSAYTSEEDARANTVRDESYPPKATEEPVEPPVESLPAIPDYAPPSVINTQLSLDDLAPPSVLQSDQHDQELLKDAYDRPLATPRHEEAHYSLGDFEPLPQEPPPQPDFEQL</sequence>
<dbReference type="InterPro" id="IPR057618">
    <property type="entry name" value="Znf_POGZ/Z280C-D-like"/>
</dbReference>
<accession>A0A8B8HWV4</accession>
<feature type="compositionally biased region" description="Basic and acidic residues" evidence="9">
    <location>
        <begin position="140"/>
        <end position="159"/>
    </location>
</feature>
<dbReference type="SMART" id="SM00355">
    <property type="entry name" value="ZnF_C2H2"/>
    <property type="match status" value="6"/>
</dbReference>
<dbReference type="Gene3D" id="3.30.160.60">
    <property type="entry name" value="Classic Zinc Finger"/>
    <property type="match status" value="2"/>
</dbReference>
<evidence type="ECO:0000259" key="10">
    <source>
        <dbReference type="PROSITE" id="PS50157"/>
    </source>
</evidence>
<keyword evidence="8" id="KW-0175">Coiled coil</keyword>
<evidence type="ECO:0000256" key="6">
    <source>
        <dbReference type="ARBA" id="ARBA00037948"/>
    </source>
</evidence>
<protein>
    <submittedName>
        <fullName evidence="12">Uncharacterized protein LOC113395843</fullName>
    </submittedName>
</protein>
<name>A0A8B8HWV4_VANTA</name>
<dbReference type="OMA" id="PKVRTHH"/>
<dbReference type="GO" id="GO:0000978">
    <property type="term" value="F:RNA polymerase II cis-regulatory region sequence-specific DNA binding"/>
    <property type="evidence" value="ECO:0007669"/>
    <property type="project" value="TreeGrafter"/>
</dbReference>
<keyword evidence="5" id="KW-0539">Nucleus</keyword>
<dbReference type="GO" id="GO:0000981">
    <property type="term" value="F:DNA-binding transcription factor activity, RNA polymerase II-specific"/>
    <property type="evidence" value="ECO:0007669"/>
    <property type="project" value="TreeGrafter"/>
</dbReference>
<keyword evidence="1" id="KW-0479">Metal-binding</keyword>
<feature type="region of interest" description="Disordered" evidence="9">
    <location>
        <begin position="123"/>
        <end position="195"/>
    </location>
</feature>
<feature type="region of interest" description="Disordered" evidence="9">
    <location>
        <begin position="604"/>
        <end position="691"/>
    </location>
</feature>